<feature type="compositionally biased region" description="Low complexity" evidence="1">
    <location>
        <begin position="288"/>
        <end position="310"/>
    </location>
</feature>
<feature type="compositionally biased region" description="Basic and acidic residues" evidence="1">
    <location>
        <begin position="1"/>
        <end position="11"/>
    </location>
</feature>
<protein>
    <submittedName>
        <fullName evidence="3">Uncharacterized protein</fullName>
    </submittedName>
</protein>
<keyword evidence="2" id="KW-0472">Membrane</keyword>
<comment type="caution">
    <text evidence="3">The sequence shown here is derived from an EMBL/GenBank/DDBJ whole genome shotgun (WGS) entry which is preliminary data.</text>
</comment>
<feature type="compositionally biased region" description="Low complexity" evidence="1">
    <location>
        <begin position="13"/>
        <end position="27"/>
    </location>
</feature>
<proteinExistence type="predicted"/>
<evidence type="ECO:0000313" key="3">
    <source>
        <dbReference type="EMBL" id="GAA4138360.1"/>
    </source>
</evidence>
<dbReference type="EMBL" id="BAABDO010000026">
    <property type="protein sequence ID" value="GAA4138360.1"/>
    <property type="molecule type" value="Genomic_DNA"/>
</dbReference>
<name>A0ABP7YMF4_9ACTN</name>
<dbReference type="RefSeq" id="WP_345020447.1">
    <property type="nucleotide sequence ID" value="NZ_BAABDO010000026.1"/>
</dbReference>
<accession>A0ABP7YMF4</accession>
<evidence type="ECO:0000313" key="4">
    <source>
        <dbReference type="Proteomes" id="UP001500266"/>
    </source>
</evidence>
<gene>
    <name evidence="3" type="ORF">GCM10022416_23720</name>
</gene>
<feature type="transmembrane region" description="Helical" evidence="2">
    <location>
        <begin position="319"/>
        <end position="340"/>
    </location>
</feature>
<evidence type="ECO:0000256" key="1">
    <source>
        <dbReference type="SAM" id="MobiDB-lite"/>
    </source>
</evidence>
<feature type="region of interest" description="Disordered" evidence="1">
    <location>
        <begin position="345"/>
        <end position="389"/>
    </location>
</feature>
<keyword evidence="2" id="KW-1133">Transmembrane helix</keyword>
<feature type="compositionally biased region" description="Low complexity" evidence="1">
    <location>
        <begin position="130"/>
        <end position="154"/>
    </location>
</feature>
<evidence type="ECO:0000256" key="2">
    <source>
        <dbReference type="SAM" id="Phobius"/>
    </source>
</evidence>
<sequence>MSGSNETRDSAEEPGASSGPASEAPPSFGNADRAAGEPAAGEPDRPSAQTSPDTSEEAPADKPGAVGLPPFMLQRPWWATDEDENTGDRIGDDTGGDAEHKPQTASGTDAESGPDEQPAAETQRAKSEPAKSQASKTEAAASESSESSESSEPSVGTDPLPPPAPGTLVAGAGAPGVDTRGAVPTRQPTRQPAPPSAAETEPDGIPAVRLDDDAATAGTGKPADADRPSGKPTGTGASDDDTAPIPRTEIPAPPAPAPGPAASANQPTVATPLYRPDGPAPFGSPGYTAPTQAFPAAPADQGAPAAPAPGGKKRGNRKALLAAGGVAGALVIAAGAYVLVGSGSGDDGRKAAPAGRTPTSAQQPPAPAPTPTGATTVPAPSLPAQASINNVKTDPKPLALVEAFPSKNVTLGGRSYVRDKASVNHNCALTARGAMAQALQRGGCTSVVRVTFLDKQRSVAVTSGIAVLPNHQAALRASRAGDPSKYEWFRGMAGSRTKDIDRAGGYAASTVRGRYIIYSYAQYANGRRPQPGDVLQNVARQFIDYGVRPIDARARQRQ</sequence>
<keyword evidence="4" id="KW-1185">Reference proteome</keyword>
<dbReference type="Proteomes" id="UP001500266">
    <property type="component" value="Unassembled WGS sequence"/>
</dbReference>
<organism evidence="3 4">
    <name type="scientific">Actinomadura keratinilytica</name>
    <dbReference type="NCBI Taxonomy" id="547461"/>
    <lineage>
        <taxon>Bacteria</taxon>
        <taxon>Bacillati</taxon>
        <taxon>Actinomycetota</taxon>
        <taxon>Actinomycetes</taxon>
        <taxon>Streptosporangiales</taxon>
        <taxon>Thermomonosporaceae</taxon>
        <taxon>Actinomadura</taxon>
    </lineage>
</organism>
<keyword evidence="2" id="KW-0812">Transmembrane</keyword>
<feature type="region of interest" description="Disordered" evidence="1">
    <location>
        <begin position="1"/>
        <end position="315"/>
    </location>
</feature>
<reference evidence="4" key="1">
    <citation type="journal article" date="2019" name="Int. J. Syst. Evol. Microbiol.">
        <title>The Global Catalogue of Microorganisms (GCM) 10K type strain sequencing project: providing services to taxonomists for standard genome sequencing and annotation.</title>
        <authorList>
            <consortium name="The Broad Institute Genomics Platform"/>
            <consortium name="The Broad Institute Genome Sequencing Center for Infectious Disease"/>
            <person name="Wu L."/>
            <person name="Ma J."/>
        </authorList>
    </citation>
    <scope>NUCLEOTIDE SEQUENCE [LARGE SCALE GENOMIC DNA]</scope>
    <source>
        <strain evidence="4">JCM 17316</strain>
    </source>
</reference>
<feature type="compositionally biased region" description="Basic and acidic residues" evidence="1">
    <location>
        <begin position="86"/>
        <end position="102"/>
    </location>
</feature>